<dbReference type="InterPro" id="IPR039420">
    <property type="entry name" value="WalR-like"/>
</dbReference>
<dbReference type="InterPro" id="IPR016032">
    <property type="entry name" value="Sig_transdc_resp-reg_C-effctor"/>
</dbReference>
<dbReference type="PANTHER" id="PTHR43214">
    <property type="entry name" value="TWO-COMPONENT RESPONSE REGULATOR"/>
    <property type="match status" value="1"/>
</dbReference>
<dbReference type="InterPro" id="IPR058245">
    <property type="entry name" value="NreC/VraR/RcsB-like_REC"/>
</dbReference>
<evidence type="ECO:0000256" key="1">
    <source>
        <dbReference type="ARBA" id="ARBA00022553"/>
    </source>
</evidence>
<proteinExistence type="predicted"/>
<dbReference type="PRINTS" id="PR00038">
    <property type="entry name" value="HTHLUXR"/>
</dbReference>
<dbReference type="SUPFAM" id="SSF46894">
    <property type="entry name" value="C-terminal effector domain of the bipartite response regulators"/>
    <property type="match status" value="1"/>
</dbReference>
<dbReference type="CDD" id="cd06170">
    <property type="entry name" value="LuxR_C_like"/>
    <property type="match status" value="1"/>
</dbReference>
<dbReference type="Pfam" id="PF00072">
    <property type="entry name" value="Response_reg"/>
    <property type="match status" value="1"/>
</dbReference>
<dbReference type="PROSITE" id="PS50110">
    <property type="entry name" value="RESPONSE_REGULATORY"/>
    <property type="match status" value="1"/>
</dbReference>
<evidence type="ECO:0000313" key="7">
    <source>
        <dbReference type="Proteomes" id="UP001501266"/>
    </source>
</evidence>
<comment type="caution">
    <text evidence="6">The sequence shown here is derived from an EMBL/GenBank/DDBJ whole genome shotgun (WGS) entry which is preliminary data.</text>
</comment>
<evidence type="ECO:0000256" key="2">
    <source>
        <dbReference type="ARBA" id="ARBA00023125"/>
    </source>
</evidence>
<evidence type="ECO:0000259" key="5">
    <source>
        <dbReference type="PROSITE" id="PS50110"/>
    </source>
</evidence>
<protein>
    <submittedName>
        <fullName evidence="6">Response regulator transcription factor</fullName>
    </submittedName>
</protein>
<sequence length="229" mass="23769">MGAQTDGGAIVRVLIVDDHTTFAELLTGALEREPDLACVGSARGVEAALAAYDALRPDVVVMDHHLPDGDGLRAAAMIIADDPSARIVMLTGDPRPEALEVAAEIGICAYLPKDGSLATLLDSLRHARPGSIVVQASLLTHRADGAAGLDPRAAALTPRELSVLRLLAVGSDVRTNARALRISEHTCRGHVKSILAKLGAHSQLEAVVIAADLGLVVPGRRAWASASSV</sequence>
<evidence type="ECO:0000256" key="3">
    <source>
        <dbReference type="PROSITE-ProRule" id="PRU00169"/>
    </source>
</evidence>
<dbReference type="SMART" id="SM00448">
    <property type="entry name" value="REC"/>
    <property type="match status" value="1"/>
</dbReference>
<dbReference type="InterPro" id="IPR001789">
    <property type="entry name" value="Sig_transdc_resp-reg_receiver"/>
</dbReference>
<organism evidence="6 7">
    <name type="scientific">Agrococcus citreus</name>
    <dbReference type="NCBI Taxonomy" id="84643"/>
    <lineage>
        <taxon>Bacteria</taxon>
        <taxon>Bacillati</taxon>
        <taxon>Actinomycetota</taxon>
        <taxon>Actinomycetes</taxon>
        <taxon>Micrococcales</taxon>
        <taxon>Microbacteriaceae</taxon>
        <taxon>Agrococcus</taxon>
    </lineage>
</organism>
<keyword evidence="1 3" id="KW-0597">Phosphoprotein</keyword>
<reference evidence="6 7" key="1">
    <citation type="journal article" date="2019" name="Int. J. Syst. Evol. Microbiol.">
        <title>The Global Catalogue of Microorganisms (GCM) 10K type strain sequencing project: providing services to taxonomists for standard genome sequencing and annotation.</title>
        <authorList>
            <consortium name="The Broad Institute Genomics Platform"/>
            <consortium name="The Broad Institute Genome Sequencing Center for Infectious Disease"/>
            <person name="Wu L."/>
            <person name="Ma J."/>
        </authorList>
    </citation>
    <scope>NUCLEOTIDE SEQUENCE [LARGE SCALE GENOMIC DNA]</scope>
    <source>
        <strain evidence="6 7">JCM 12398</strain>
    </source>
</reference>
<feature type="domain" description="Response regulatory" evidence="5">
    <location>
        <begin position="12"/>
        <end position="128"/>
    </location>
</feature>
<feature type="modified residue" description="4-aspartylphosphate" evidence="3">
    <location>
        <position position="63"/>
    </location>
</feature>
<dbReference type="InterPro" id="IPR011006">
    <property type="entry name" value="CheY-like_superfamily"/>
</dbReference>
<keyword evidence="2" id="KW-0238">DNA-binding</keyword>
<gene>
    <name evidence="6" type="ORF">GCM10009640_19420</name>
</gene>
<dbReference type="SMART" id="SM00421">
    <property type="entry name" value="HTH_LUXR"/>
    <property type="match status" value="1"/>
</dbReference>
<evidence type="ECO:0000259" key="4">
    <source>
        <dbReference type="PROSITE" id="PS50043"/>
    </source>
</evidence>
<dbReference type="Pfam" id="PF00196">
    <property type="entry name" value="GerE"/>
    <property type="match status" value="1"/>
</dbReference>
<dbReference type="Proteomes" id="UP001501266">
    <property type="component" value="Unassembled WGS sequence"/>
</dbReference>
<feature type="domain" description="HTH luxR-type" evidence="4">
    <location>
        <begin position="149"/>
        <end position="214"/>
    </location>
</feature>
<dbReference type="Gene3D" id="3.40.50.2300">
    <property type="match status" value="1"/>
</dbReference>
<dbReference type="InterPro" id="IPR000792">
    <property type="entry name" value="Tscrpt_reg_LuxR_C"/>
</dbReference>
<evidence type="ECO:0000313" key="6">
    <source>
        <dbReference type="EMBL" id="GAA1424038.1"/>
    </source>
</evidence>
<dbReference type="CDD" id="cd17535">
    <property type="entry name" value="REC_NarL-like"/>
    <property type="match status" value="1"/>
</dbReference>
<name>A0ABN1YXM1_9MICO</name>
<dbReference type="SUPFAM" id="SSF52172">
    <property type="entry name" value="CheY-like"/>
    <property type="match status" value="1"/>
</dbReference>
<dbReference type="EMBL" id="BAAAKK010000005">
    <property type="protein sequence ID" value="GAA1424038.1"/>
    <property type="molecule type" value="Genomic_DNA"/>
</dbReference>
<dbReference type="RefSeq" id="WP_343919869.1">
    <property type="nucleotide sequence ID" value="NZ_BAAAKK010000005.1"/>
</dbReference>
<accession>A0ABN1YXM1</accession>
<keyword evidence="7" id="KW-1185">Reference proteome</keyword>
<dbReference type="PROSITE" id="PS50043">
    <property type="entry name" value="HTH_LUXR_2"/>
    <property type="match status" value="1"/>
</dbReference>